<keyword evidence="2 7" id="KW-0813">Transport</keyword>
<dbReference type="PANTHER" id="PTHR30193:SF37">
    <property type="entry name" value="INNER MEMBRANE ABC TRANSPORTER PERMEASE PROTEIN YCJO"/>
    <property type="match status" value="1"/>
</dbReference>
<feature type="transmembrane region" description="Helical" evidence="7">
    <location>
        <begin position="138"/>
        <end position="159"/>
    </location>
</feature>
<dbReference type="Pfam" id="PF00528">
    <property type="entry name" value="BPD_transp_1"/>
    <property type="match status" value="1"/>
</dbReference>
<feature type="transmembrane region" description="Helical" evidence="7">
    <location>
        <begin position="187"/>
        <end position="210"/>
    </location>
</feature>
<feature type="domain" description="ABC transmembrane type-1" evidence="9">
    <location>
        <begin position="101"/>
        <end position="319"/>
    </location>
</feature>
<keyword evidence="11" id="KW-1185">Reference proteome</keyword>
<comment type="similarity">
    <text evidence="7">Belongs to the binding-protein-dependent transport system permease family.</text>
</comment>
<accession>A0ABQ3JM99</accession>
<evidence type="ECO:0000256" key="4">
    <source>
        <dbReference type="ARBA" id="ARBA00022692"/>
    </source>
</evidence>
<dbReference type="PANTHER" id="PTHR30193">
    <property type="entry name" value="ABC TRANSPORTER PERMEASE PROTEIN"/>
    <property type="match status" value="1"/>
</dbReference>
<evidence type="ECO:0000256" key="8">
    <source>
        <dbReference type="SAM" id="MobiDB-lite"/>
    </source>
</evidence>
<dbReference type="InterPro" id="IPR035906">
    <property type="entry name" value="MetI-like_sf"/>
</dbReference>
<comment type="caution">
    <text evidence="10">The sequence shown here is derived from an EMBL/GenBank/DDBJ whole genome shotgun (WGS) entry which is preliminary data.</text>
</comment>
<dbReference type="SUPFAM" id="SSF160964">
    <property type="entry name" value="MalF N-terminal region-like"/>
    <property type="match status" value="1"/>
</dbReference>
<keyword evidence="4 7" id="KW-0812">Transmembrane</keyword>
<keyword evidence="5 7" id="KW-1133">Transmembrane helix</keyword>
<proteinExistence type="inferred from homology"/>
<sequence length="329" mass="36404">MQSGAALRGRMTKSPPTPALPAARPAAPRSAVGVRRFLRQHGTALTLLAPFLLLFAVFTLWPVLRSLYLSFTDYDAISDPKVVGLQNYQTLLGDPRFRKALANTAVYMLGTSLCSTVLGLMLALVFGGQRLFDQIMRACFFLPSVAGGVGLISVFKWLFSSEDFGLINSIRLWLHLDAVRFLGMPKYAVPVLIVLAVWGLMGYNMIMFVAGLRSIPHDIYEAAAIDGATPAQRFWRITLPLLRPVLLFVLVTSMIGAFQEFFSFYFLFSDTSNVGGILDSGLSLVVYLYDLGFRHLQMGMASALAWILFIMLFLLTALNLKLGRINDID</sequence>
<dbReference type="Proteomes" id="UP000619376">
    <property type="component" value="Unassembled WGS sequence"/>
</dbReference>
<keyword evidence="6 7" id="KW-0472">Membrane</keyword>
<keyword evidence="3" id="KW-1003">Cell membrane</keyword>
<feature type="region of interest" description="Disordered" evidence="8">
    <location>
        <begin position="1"/>
        <end position="27"/>
    </location>
</feature>
<dbReference type="PROSITE" id="PS50928">
    <property type="entry name" value="ABC_TM1"/>
    <property type="match status" value="1"/>
</dbReference>
<evidence type="ECO:0000256" key="5">
    <source>
        <dbReference type="ARBA" id="ARBA00022989"/>
    </source>
</evidence>
<evidence type="ECO:0000256" key="2">
    <source>
        <dbReference type="ARBA" id="ARBA00022448"/>
    </source>
</evidence>
<evidence type="ECO:0000259" key="9">
    <source>
        <dbReference type="PROSITE" id="PS50928"/>
    </source>
</evidence>
<name>A0ABQ3JM99_9DEIO</name>
<evidence type="ECO:0000256" key="1">
    <source>
        <dbReference type="ARBA" id="ARBA00004651"/>
    </source>
</evidence>
<evidence type="ECO:0000256" key="6">
    <source>
        <dbReference type="ARBA" id="ARBA00023136"/>
    </source>
</evidence>
<reference evidence="11" key="1">
    <citation type="journal article" date="2019" name="Int. J. Syst. Evol. Microbiol.">
        <title>The Global Catalogue of Microorganisms (GCM) 10K type strain sequencing project: providing services to taxonomists for standard genome sequencing and annotation.</title>
        <authorList>
            <consortium name="The Broad Institute Genomics Platform"/>
            <consortium name="The Broad Institute Genome Sequencing Center for Infectious Disease"/>
            <person name="Wu L."/>
            <person name="Ma J."/>
        </authorList>
    </citation>
    <scope>NUCLEOTIDE SEQUENCE [LARGE SCALE GENOMIC DNA]</scope>
    <source>
        <strain evidence="11">CGMCC 1.18437</strain>
    </source>
</reference>
<feature type="transmembrane region" description="Helical" evidence="7">
    <location>
        <begin position="105"/>
        <end position="126"/>
    </location>
</feature>
<gene>
    <name evidence="10" type="ORF">GCM10017781_18310</name>
</gene>
<evidence type="ECO:0000313" key="11">
    <source>
        <dbReference type="Proteomes" id="UP000619376"/>
    </source>
</evidence>
<feature type="transmembrane region" description="Helical" evidence="7">
    <location>
        <begin position="245"/>
        <end position="268"/>
    </location>
</feature>
<feature type="transmembrane region" description="Helical" evidence="7">
    <location>
        <begin position="44"/>
        <end position="64"/>
    </location>
</feature>
<dbReference type="EMBL" id="BNAJ01000004">
    <property type="protein sequence ID" value="GHF42356.1"/>
    <property type="molecule type" value="Genomic_DNA"/>
</dbReference>
<dbReference type="Gene3D" id="1.10.3720.10">
    <property type="entry name" value="MetI-like"/>
    <property type="match status" value="1"/>
</dbReference>
<protein>
    <submittedName>
        <fullName evidence="10">Cytochrome c biogenesis protein</fullName>
    </submittedName>
</protein>
<dbReference type="SUPFAM" id="SSF161098">
    <property type="entry name" value="MetI-like"/>
    <property type="match status" value="1"/>
</dbReference>
<evidence type="ECO:0000313" key="10">
    <source>
        <dbReference type="EMBL" id="GHF42356.1"/>
    </source>
</evidence>
<evidence type="ECO:0000256" key="7">
    <source>
        <dbReference type="RuleBase" id="RU363032"/>
    </source>
</evidence>
<comment type="subcellular location">
    <subcellularLocation>
        <location evidence="1 7">Cell membrane</location>
        <topology evidence="1 7">Multi-pass membrane protein</topology>
    </subcellularLocation>
</comment>
<evidence type="ECO:0000256" key="3">
    <source>
        <dbReference type="ARBA" id="ARBA00022475"/>
    </source>
</evidence>
<organism evidence="10 11">
    <name type="scientific">Deinococcus metalli</name>
    <dbReference type="NCBI Taxonomy" id="1141878"/>
    <lineage>
        <taxon>Bacteria</taxon>
        <taxon>Thermotogati</taxon>
        <taxon>Deinococcota</taxon>
        <taxon>Deinococci</taxon>
        <taxon>Deinococcales</taxon>
        <taxon>Deinococcaceae</taxon>
        <taxon>Deinococcus</taxon>
    </lineage>
</organism>
<dbReference type="InterPro" id="IPR000515">
    <property type="entry name" value="MetI-like"/>
</dbReference>
<feature type="transmembrane region" description="Helical" evidence="7">
    <location>
        <begin position="303"/>
        <end position="320"/>
    </location>
</feature>
<dbReference type="InterPro" id="IPR051393">
    <property type="entry name" value="ABC_transporter_permease"/>
</dbReference>
<dbReference type="CDD" id="cd06261">
    <property type="entry name" value="TM_PBP2"/>
    <property type="match status" value="1"/>
</dbReference>